<evidence type="ECO:0000256" key="6">
    <source>
        <dbReference type="ARBA" id="ARBA00023268"/>
    </source>
</evidence>
<dbReference type="Pfam" id="PF08242">
    <property type="entry name" value="Methyltransf_12"/>
    <property type="match status" value="1"/>
</dbReference>
<keyword evidence="6" id="KW-0511">Multifunctional enzyme</keyword>
<dbReference type="InterPro" id="IPR049900">
    <property type="entry name" value="PKS_mFAS_DH"/>
</dbReference>
<dbReference type="Pfam" id="PF08240">
    <property type="entry name" value="ADH_N"/>
    <property type="match status" value="1"/>
</dbReference>
<keyword evidence="2" id="KW-0597">Phosphoprotein</keyword>
<gene>
    <name evidence="13" type="ORF">NPX13_g3183</name>
</gene>
<dbReference type="InterPro" id="IPR016039">
    <property type="entry name" value="Thiolase-like"/>
</dbReference>
<dbReference type="SMART" id="SM00823">
    <property type="entry name" value="PKS_PP"/>
    <property type="match status" value="1"/>
</dbReference>
<dbReference type="Gene3D" id="3.10.129.110">
    <property type="entry name" value="Polyketide synthase dehydratase"/>
    <property type="match status" value="1"/>
</dbReference>
<dbReference type="SUPFAM" id="SSF51735">
    <property type="entry name" value="NAD(P)-binding Rossmann-fold domains"/>
    <property type="match status" value="2"/>
</dbReference>
<evidence type="ECO:0000256" key="1">
    <source>
        <dbReference type="ARBA" id="ARBA00022450"/>
    </source>
</evidence>
<evidence type="ECO:0008006" key="15">
    <source>
        <dbReference type="Google" id="ProtNLM"/>
    </source>
</evidence>
<dbReference type="InterPro" id="IPR001227">
    <property type="entry name" value="Ac_transferase_dom_sf"/>
</dbReference>
<evidence type="ECO:0000256" key="7">
    <source>
        <dbReference type="ARBA" id="ARBA00023315"/>
    </source>
</evidence>
<dbReference type="SMART" id="SM00827">
    <property type="entry name" value="PKS_AT"/>
    <property type="match status" value="1"/>
</dbReference>
<dbReference type="SUPFAM" id="SSF55048">
    <property type="entry name" value="Probable ACP-binding domain of malonyl-CoA ACP transacylase"/>
    <property type="match status" value="1"/>
</dbReference>
<evidence type="ECO:0000313" key="13">
    <source>
        <dbReference type="EMBL" id="KAJ3577384.1"/>
    </source>
</evidence>
<dbReference type="Pfam" id="PF08659">
    <property type="entry name" value="KR"/>
    <property type="match status" value="1"/>
</dbReference>
<feature type="domain" description="Ketosynthase family 3 (KS3)" evidence="11">
    <location>
        <begin position="1"/>
        <end position="217"/>
    </location>
</feature>
<feature type="region of interest" description="Disordered" evidence="9">
    <location>
        <begin position="229"/>
        <end position="248"/>
    </location>
</feature>
<keyword evidence="14" id="KW-1185">Reference proteome</keyword>
<dbReference type="PANTHER" id="PTHR43775">
    <property type="entry name" value="FATTY ACID SYNTHASE"/>
    <property type="match status" value="1"/>
</dbReference>
<dbReference type="EMBL" id="JANPWZ010000379">
    <property type="protein sequence ID" value="KAJ3577384.1"/>
    <property type="molecule type" value="Genomic_DNA"/>
</dbReference>
<dbReference type="Gene3D" id="3.40.366.10">
    <property type="entry name" value="Malonyl-Coenzyme A Acyl Carrier Protein, domain 2"/>
    <property type="match status" value="1"/>
</dbReference>
<dbReference type="FunFam" id="3.40.50.720:FF:000209">
    <property type="entry name" value="Polyketide synthase Pks12"/>
    <property type="match status" value="1"/>
</dbReference>
<dbReference type="Gene3D" id="3.40.50.150">
    <property type="entry name" value="Vaccinia Virus protein VP39"/>
    <property type="match status" value="1"/>
</dbReference>
<dbReference type="CDD" id="cd00833">
    <property type="entry name" value="PKS"/>
    <property type="match status" value="1"/>
</dbReference>
<evidence type="ECO:0000256" key="4">
    <source>
        <dbReference type="ARBA" id="ARBA00022857"/>
    </source>
</evidence>
<feature type="active site" description="Proton acceptor; for dehydratase activity" evidence="8">
    <location>
        <position position="745"/>
    </location>
</feature>
<dbReference type="InterPro" id="IPR029063">
    <property type="entry name" value="SAM-dependent_MTases_sf"/>
</dbReference>
<dbReference type="Pfam" id="PF00107">
    <property type="entry name" value="ADH_zinc_N"/>
    <property type="match status" value="1"/>
</dbReference>
<dbReference type="InterPro" id="IPR049551">
    <property type="entry name" value="PKS_DH_C"/>
</dbReference>
<accession>A0A9W8NIS7</accession>
<dbReference type="Gene3D" id="3.40.47.10">
    <property type="match status" value="1"/>
</dbReference>
<dbReference type="InterPro" id="IPR013154">
    <property type="entry name" value="ADH-like_N"/>
</dbReference>
<dbReference type="InterPro" id="IPR013968">
    <property type="entry name" value="PKS_KR"/>
</dbReference>
<evidence type="ECO:0000256" key="2">
    <source>
        <dbReference type="ARBA" id="ARBA00022553"/>
    </source>
</evidence>
<dbReference type="SUPFAM" id="SSF47336">
    <property type="entry name" value="ACP-like"/>
    <property type="match status" value="1"/>
</dbReference>
<dbReference type="PANTHER" id="PTHR43775:SF46">
    <property type="entry name" value="FUMIGERMIN SYNTHASE"/>
    <property type="match status" value="1"/>
</dbReference>
<dbReference type="SMART" id="SM00826">
    <property type="entry name" value="PKS_DH"/>
    <property type="match status" value="1"/>
</dbReference>
<dbReference type="Gene3D" id="3.30.70.3290">
    <property type="match status" value="1"/>
</dbReference>
<dbReference type="InterPro" id="IPR057326">
    <property type="entry name" value="KR_dom"/>
</dbReference>
<dbReference type="Pfam" id="PF14765">
    <property type="entry name" value="PS-DH"/>
    <property type="match status" value="1"/>
</dbReference>
<organism evidence="13 14">
    <name type="scientific">Xylaria arbuscula</name>
    <dbReference type="NCBI Taxonomy" id="114810"/>
    <lineage>
        <taxon>Eukaryota</taxon>
        <taxon>Fungi</taxon>
        <taxon>Dikarya</taxon>
        <taxon>Ascomycota</taxon>
        <taxon>Pezizomycotina</taxon>
        <taxon>Sordariomycetes</taxon>
        <taxon>Xylariomycetidae</taxon>
        <taxon>Xylariales</taxon>
        <taxon>Xylariaceae</taxon>
        <taxon>Xylaria</taxon>
    </lineage>
</organism>
<dbReference type="InterPro" id="IPR020843">
    <property type="entry name" value="ER"/>
</dbReference>
<dbReference type="Pfam" id="PF00698">
    <property type="entry name" value="Acyl_transf_1"/>
    <property type="match status" value="1"/>
</dbReference>
<keyword evidence="3" id="KW-0808">Transferase</keyword>
<dbReference type="PROSITE" id="PS50075">
    <property type="entry name" value="CARRIER"/>
    <property type="match status" value="1"/>
</dbReference>
<evidence type="ECO:0000259" key="10">
    <source>
        <dbReference type="PROSITE" id="PS50075"/>
    </source>
</evidence>
<dbReference type="SUPFAM" id="SSF53901">
    <property type="entry name" value="Thiolase-like"/>
    <property type="match status" value="1"/>
</dbReference>
<dbReference type="PROSITE" id="PS00012">
    <property type="entry name" value="PHOSPHOPANTETHEINE"/>
    <property type="match status" value="1"/>
</dbReference>
<dbReference type="Proteomes" id="UP001148614">
    <property type="component" value="Unassembled WGS sequence"/>
</dbReference>
<dbReference type="InterPro" id="IPR036291">
    <property type="entry name" value="NAD(P)-bd_dom_sf"/>
</dbReference>
<dbReference type="InterPro" id="IPR049552">
    <property type="entry name" value="PKS_DH_N"/>
</dbReference>
<dbReference type="VEuPathDB" id="FungiDB:F4678DRAFT_471227"/>
<comment type="caution">
    <text evidence="13">The sequence shown here is derived from an EMBL/GenBank/DDBJ whole genome shotgun (WGS) entry which is preliminary data.</text>
</comment>
<dbReference type="InterPro" id="IPR013217">
    <property type="entry name" value="Methyltransf_12"/>
</dbReference>
<dbReference type="GO" id="GO:0004312">
    <property type="term" value="F:fatty acid synthase activity"/>
    <property type="evidence" value="ECO:0007669"/>
    <property type="project" value="TreeGrafter"/>
</dbReference>
<feature type="domain" description="PKS/mFAS DH" evidence="12">
    <location>
        <begin position="713"/>
        <end position="1000"/>
    </location>
</feature>
<evidence type="ECO:0000256" key="5">
    <source>
        <dbReference type="ARBA" id="ARBA00023002"/>
    </source>
</evidence>
<dbReference type="InterPro" id="IPR042104">
    <property type="entry name" value="PKS_dehydratase_sf"/>
</dbReference>
<dbReference type="SUPFAM" id="SSF52151">
    <property type="entry name" value="FabD/lysophospholipase-like"/>
    <property type="match status" value="1"/>
</dbReference>
<reference evidence="13" key="1">
    <citation type="submission" date="2022-07" db="EMBL/GenBank/DDBJ databases">
        <title>Genome Sequence of Xylaria arbuscula.</title>
        <authorList>
            <person name="Buettner E."/>
        </authorList>
    </citation>
    <scope>NUCLEOTIDE SEQUENCE</scope>
    <source>
        <strain evidence="13">VT107</strain>
    </source>
</reference>
<dbReference type="Gene3D" id="1.10.1200.10">
    <property type="entry name" value="ACP-like"/>
    <property type="match status" value="1"/>
</dbReference>
<keyword evidence="4" id="KW-0521">NADP</keyword>
<dbReference type="GO" id="GO:0044550">
    <property type="term" value="P:secondary metabolite biosynthetic process"/>
    <property type="evidence" value="ECO:0007669"/>
    <property type="project" value="UniProtKB-ARBA"/>
</dbReference>
<dbReference type="InterPro" id="IPR050091">
    <property type="entry name" value="PKS_NRPS_Biosynth_Enz"/>
</dbReference>
<dbReference type="InterPro" id="IPR014030">
    <property type="entry name" value="Ketoacyl_synth_N"/>
</dbReference>
<evidence type="ECO:0000259" key="11">
    <source>
        <dbReference type="PROSITE" id="PS52004"/>
    </source>
</evidence>
<dbReference type="PROSITE" id="PS52004">
    <property type="entry name" value="KS3_2"/>
    <property type="match status" value="1"/>
</dbReference>
<dbReference type="InterPro" id="IPR013149">
    <property type="entry name" value="ADH-like_C"/>
</dbReference>
<dbReference type="InterPro" id="IPR014031">
    <property type="entry name" value="Ketoacyl_synth_C"/>
</dbReference>
<dbReference type="SMART" id="SM00825">
    <property type="entry name" value="PKS_KS"/>
    <property type="match status" value="1"/>
</dbReference>
<evidence type="ECO:0000256" key="3">
    <source>
        <dbReference type="ARBA" id="ARBA00022679"/>
    </source>
</evidence>
<dbReference type="Pfam" id="PF16197">
    <property type="entry name" value="KAsynt_C_assoc"/>
    <property type="match status" value="1"/>
</dbReference>
<dbReference type="InterPro" id="IPR006162">
    <property type="entry name" value="Ppantetheine_attach_site"/>
</dbReference>
<evidence type="ECO:0000313" key="14">
    <source>
        <dbReference type="Proteomes" id="UP001148614"/>
    </source>
</evidence>
<feature type="domain" description="Carrier" evidence="10">
    <location>
        <begin position="2226"/>
        <end position="2302"/>
    </location>
</feature>
<dbReference type="Pfam" id="PF02801">
    <property type="entry name" value="Ketoacyl-synt_C"/>
    <property type="match status" value="1"/>
</dbReference>
<dbReference type="Gene3D" id="3.90.180.10">
    <property type="entry name" value="Medium-chain alcohol dehydrogenases, catalytic domain"/>
    <property type="match status" value="1"/>
</dbReference>
<keyword evidence="1" id="KW-0596">Phosphopantetheine</keyword>
<dbReference type="InterPro" id="IPR020841">
    <property type="entry name" value="PKS_Beta-ketoAc_synthase_dom"/>
</dbReference>
<feature type="region of interest" description="N-terminal hotdog fold" evidence="8">
    <location>
        <begin position="713"/>
        <end position="842"/>
    </location>
</feature>
<evidence type="ECO:0000259" key="12">
    <source>
        <dbReference type="PROSITE" id="PS52019"/>
    </source>
</evidence>
<feature type="active site" description="Proton donor; for dehydratase activity" evidence="8">
    <location>
        <position position="920"/>
    </location>
</feature>
<dbReference type="InterPro" id="IPR032821">
    <property type="entry name" value="PKS_assoc"/>
</dbReference>
<dbReference type="GO" id="GO:0031177">
    <property type="term" value="F:phosphopantetheine binding"/>
    <property type="evidence" value="ECO:0007669"/>
    <property type="project" value="InterPro"/>
</dbReference>
<dbReference type="InterPro" id="IPR009081">
    <property type="entry name" value="PP-bd_ACP"/>
</dbReference>
<dbReference type="SMART" id="SM00829">
    <property type="entry name" value="PKS_ER"/>
    <property type="match status" value="1"/>
</dbReference>
<dbReference type="CDD" id="cd02440">
    <property type="entry name" value="AdoMet_MTases"/>
    <property type="match status" value="1"/>
</dbReference>
<name>A0A9W8NIS7_9PEZI</name>
<dbReference type="InterPro" id="IPR016036">
    <property type="entry name" value="Malonyl_transacylase_ACP-bd"/>
</dbReference>
<dbReference type="CDD" id="cd05195">
    <property type="entry name" value="enoyl_red"/>
    <property type="match status" value="1"/>
</dbReference>
<dbReference type="SMART" id="SM00822">
    <property type="entry name" value="PKS_KR"/>
    <property type="match status" value="1"/>
</dbReference>
<dbReference type="SUPFAM" id="SSF50129">
    <property type="entry name" value="GroES-like"/>
    <property type="match status" value="1"/>
</dbReference>
<dbReference type="InterPro" id="IPR014043">
    <property type="entry name" value="Acyl_transferase_dom"/>
</dbReference>
<dbReference type="Pfam" id="PF21089">
    <property type="entry name" value="PKS_DH_N"/>
    <property type="match status" value="1"/>
</dbReference>
<evidence type="ECO:0000256" key="8">
    <source>
        <dbReference type="PROSITE-ProRule" id="PRU01363"/>
    </source>
</evidence>
<dbReference type="InterPro" id="IPR020807">
    <property type="entry name" value="PKS_DH"/>
</dbReference>
<evidence type="ECO:0000256" key="9">
    <source>
        <dbReference type="SAM" id="MobiDB-lite"/>
    </source>
</evidence>
<dbReference type="InterPro" id="IPR036736">
    <property type="entry name" value="ACP-like_sf"/>
</dbReference>
<proteinExistence type="predicted"/>
<keyword evidence="7" id="KW-0012">Acyltransferase</keyword>
<feature type="region of interest" description="C-terminal hotdog fold" evidence="8">
    <location>
        <begin position="859"/>
        <end position="1000"/>
    </location>
</feature>
<dbReference type="Gene3D" id="3.40.50.720">
    <property type="entry name" value="NAD(P)-binding Rossmann-like Domain"/>
    <property type="match status" value="2"/>
</dbReference>
<dbReference type="GO" id="GO:0006633">
    <property type="term" value="P:fatty acid biosynthetic process"/>
    <property type="evidence" value="ECO:0007669"/>
    <property type="project" value="TreeGrafter"/>
</dbReference>
<dbReference type="InterPro" id="IPR016035">
    <property type="entry name" value="Acyl_Trfase/lysoPLipase"/>
</dbReference>
<dbReference type="GO" id="GO:0016491">
    <property type="term" value="F:oxidoreductase activity"/>
    <property type="evidence" value="ECO:0007669"/>
    <property type="project" value="UniProtKB-KW"/>
</dbReference>
<dbReference type="PROSITE" id="PS52019">
    <property type="entry name" value="PKS_MFAS_DH"/>
    <property type="match status" value="1"/>
</dbReference>
<dbReference type="InterPro" id="IPR020806">
    <property type="entry name" value="PKS_PP-bd"/>
</dbReference>
<dbReference type="Pfam" id="PF00550">
    <property type="entry name" value="PP-binding"/>
    <property type="match status" value="1"/>
</dbReference>
<dbReference type="InterPro" id="IPR011032">
    <property type="entry name" value="GroES-like_sf"/>
</dbReference>
<dbReference type="GO" id="GO:1901336">
    <property type="term" value="P:lactone biosynthetic process"/>
    <property type="evidence" value="ECO:0007669"/>
    <property type="project" value="UniProtKB-ARBA"/>
</dbReference>
<keyword evidence="5" id="KW-0560">Oxidoreductase</keyword>
<protein>
    <recommendedName>
        <fullName evidence="15">Carrier domain-containing protein</fullName>
    </recommendedName>
</protein>
<sequence>MDPDAMSMMFAEGVLSPDASCKTFDASADGYARAEGIIAILIKPLKDALRDGNPVQAVIRATGSNDDGRSQGLLAPRGEIQEVLMRDVYERAKLDPRSTAFVECHGIGTATGDPIEAQAVGNVFGDSELYIGSVKPNVGHSEGCSGLSSLIKAVLALKNHTIPPNIKFSQPNPKIPFAEKGLIVPIHPTPFPNTKAERISINSYGIGGSNAHAIVDSVAQYLHDTSKASSSYSKDPCPSANDTGDSNGGDIPSDLEILLFSANTSASLQRQMQSYHQYIIEHPDNTANVAYTLALRRERLPHRSFALVHGGSVVEDSSLVKSASPSPQITFVFTGQGAQWPGMGRELIMTNQAFRQDIIRMDEVLHSLKKPPTWSIVEELMKPEATSRIHCAELAQPLCTTLQIALVRQFQRLHVVPAAVVGHSSGEIAAVYAAGYISLEYAITVAYYRGLVTTHGKGARKGGMMAAVGLGAGQTSPFLQPGVCIACKNSPTSTTISGDREAVHAVLTSVEKVHPDVLARPLKVDIAYHSHHMNFISNEYRDLIDAEDNLPTAACETEGVKALFISSVTANVIGEQEEFTPAYWVKNLISPVRFNDAVSRLLIRNTLPVTTILLEIGPHSALGGILRQICAAKQQQHTYVPSQVRGQNSVQSFLVAIGRLYQESVPVSPEALFPGNRKVLPGLPRYPWDYGNGSVWYESRLSSAWRMRKYPSHCLLGVRIVESPDTMPQWRNVLHLEQVPWIGDHKLYKDIVFPFACYVAMVGEAVRQITGCETGYHLRHVMVRSALIMTDTKPLELVTTLHRYKLTESDHSDWFNFTIVSYSGSTWITHCEGQATSLKQIGTRTRTRALLPWTMDGLPRHVVKSRFYDAMARVGFNYGPEFQPLDDISSSVSENIAEARIALSDTQSNQAFAMHPVSIDGCIQLAGCVASVNGQCRNFSNPPMPVRIETVQVLKSTKEMHARARWNKQSNIVECMTAENSLALRISGIQTTALEGDVSNQLVTADVHAAARLQWLPDFDFIDVSKYIEPPISNREERRLQEKLCLLCILESADKLTGLDPCQPHFSKYRDWLHLQIRNARVGEYRSVEQASYYVALPPAQRRKCLETTFERLLEFPGKHPISICIKRICDHADSIFTGQRETIDILMSGNALFEMYSSDSFMCGKFVRLLCHKRPNLRILEVGAGTGATTELILRDLTDGSSLPFYSQYMFTDISAGFFSQARERFPYAANIDFQVLDISKEPLAQGFAAESYDLILAANVIHATPYLVETLGNLKSLLKPDGILVFTEVCTVNQVPNYIMGNFSGWWLGQDDDRFWEPYVSEKRWAESLQAAGFTGVEVVVADDEKPHQRYAAMVSRPCITKDAKLEKRVTLVCQYPREGVSLSIASTLRNEGWVVTECKMGEQLPPLGQDIIACVGLETPFFDRDMTEESFSAFQNLIRHLSTERILWLTPRFQIQCEAPNGAQTLGVARSLRAELDLDFCSLEIDYHKELQAGQLVVHVLNKICRSCNEETLNSDKEFVVSNGAIYIGRYSPFGLTEEMKSGEVFDSLKTSKSLHISKTGTPNSLEWRDEPMAATLDDDTVEIEIHAAGLNFHDLLLVMGTIPPQTSDRGMPLGREAAGIVQHVGPQVRSLQLGDRVMILAPTSTLSTRVVTPAALVIRIPDTMSLDVAAAIPLCFTTVLLALLDIGRLRRGQNVLVHSACGGVGLAALQVCRMVGARVFATVGSEEKIEYLIKSHGIPREHIFSSRDTSFLDGVIRETGGRGADLVLNSLSGELLHQSWACVAEFGTMIELGKRDILGAGRLDMAPFLANRCYAAVDINQFIRERPERVGQALSQYLKMYNEGQLQLIEPISYFDAGTVKEAFRHLQNRDHIGKVVVTIPRDFSRIDSIPYTKSVALDPEATYLLVGGTQGLGASIATWLVEQGARSLTFLSRTAGLSSGSNTLFAELKAMGCAVSAVAGSVDDHDDVKAAISRSGKLVKGVFQLAMVLSDAGFLDMKWSQWQAATRPKVQGTWNLHHGLADHPLDFFWMASSVAACVEQSGQGNYSAGCAFLEAFCQYRHTLGLPATVLNICHIDDAGYLTNHPSMRKRMKAQGAYFLGEKQLLDFVRHNLLNPTSSSRAKSGELTGSNNPLSLWENHGQVVMGLKSELHLEDPDSRIIWRRDRRMGRYHNARQHRDISGLEDKRQEKAVLRFLAEILATAQDDVAAAKKLLQQPENVTFVAREVFKKICEFKMEPVGDDSEIDTSWTLDQMGLDSLMATELRSWIRHVFGVTISVLEIRGSGSMLQLGAFLTTRIAEKLA</sequence>
<dbReference type="SUPFAM" id="SSF53335">
    <property type="entry name" value="S-adenosyl-L-methionine-dependent methyltransferases"/>
    <property type="match status" value="1"/>
</dbReference>
<dbReference type="Pfam" id="PF00109">
    <property type="entry name" value="ketoacyl-synt"/>
    <property type="match status" value="1"/>
</dbReference>